<sequence length="420" mass="46502">MTKRKHSDEDKGHAGKYLKVNLAEAKPDVETPYLATFPGIQPPADTSFSAYRRSGSQTSSQKASHRVVSGETEKVVFSGANFGKDAANGLYCKYLVGVYSKKDQALTVTPASVLRMRRSVKALSSATTDGNIAANDFTRARAALGLAFGTAKAKQQLKDDERNKVTGEELEEEMPSIHHEIGKASKNTPKQADLRKDMENQLPVPAHNMDAESPEEAYDLSSIVTEEELNAMPVKDLLKETTLEGIQSHLPYGLSGFINDRILIMIKASGKKDRSRLRTLVYISHLMAYLCRVRPNDLKTRRKVESALNSPPTIVIDKLTERYTVSNVRTDLMKDKILCHLFVLCLSVANYSVVCDKLAKDLSMRPSKVITVFRNLGCKIEACNADERAAEGLDKSLAAKKATLVMPLKFPELRKAKRKN</sequence>
<reference evidence="7" key="1">
    <citation type="submission" date="2020-01" db="EMBL/GenBank/DDBJ databases">
        <title>Genome Sequencing of Three Apophysomyces-Like Fungal Strains Confirms a Novel Fungal Genus in the Mucoromycota with divergent Burkholderia-like Endosymbiotic Bacteria.</title>
        <authorList>
            <person name="Stajich J.E."/>
            <person name="Macias A.M."/>
            <person name="Carter-House D."/>
            <person name="Lovett B."/>
            <person name="Kasson L.R."/>
            <person name="Berry K."/>
            <person name="Grigoriev I."/>
            <person name="Chang Y."/>
            <person name="Spatafora J."/>
            <person name="Kasson M.T."/>
        </authorList>
    </citation>
    <scope>NUCLEOTIDE SEQUENCE</scope>
    <source>
        <strain evidence="7">NRRL A-21654</strain>
    </source>
</reference>
<evidence type="ECO:0000313" key="8">
    <source>
        <dbReference type="Proteomes" id="UP000605846"/>
    </source>
</evidence>
<feature type="compositionally biased region" description="Polar residues" evidence="6">
    <location>
        <begin position="46"/>
        <end position="62"/>
    </location>
</feature>
<dbReference type="Pfam" id="PF06870">
    <property type="entry name" value="RNA_pol_I_A49"/>
    <property type="match status" value="1"/>
</dbReference>
<protein>
    <submittedName>
        <fullName evidence="7">DNA-directed RNA polymerase I subunit rpa49</fullName>
    </submittedName>
</protein>
<dbReference type="EMBL" id="JABAYA010000046">
    <property type="protein sequence ID" value="KAF7727977.1"/>
    <property type="molecule type" value="Genomic_DNA"/>
</dbReference>
<dbReference type="GO" id="GO:0006351">
    <property type="term" value="P:DNA-templated transcription"/>
    <property type="evidence" value="ECO:0007669"/>
    <property type="project" value="InterPro"/>
</dbReference>
<evidence type="ECO:0000256" key="4">
    <source>
        <dbReference type="ARBA" id="ARBA00023163"/>
    </source>
</evidence>
<keyword evidence="8" id="KW-1185">Reference proteome</keyword>
<evidence type="ECO:0000256" key="2">
    <source>
        <dbReference type="ARBA" id="ARBA00009430"/>
    </source>
</evidence>
<comment type="similarity">
    <text evidence="2">Belongs to the eukaryotic RPA49/POLR1E RNA polymerase subunit family.</text>
</comment>
<evidence type="ECO:0000256" key="1">
    <source>
        <dbReference type="ARBA" id="ARBA00004604"/>
    </source>
</evidence>
<dbReference type="PANTHER" id="PTHR14440">
    <property type="entry name" value="DNA-DIRECTED RNA POLYMERASE I SUBUNIT RPA49"/>
    <property type="match status" value="1"/>
</dbReference>
<organism evidence="7 8">
    <name type="scientific">Apophysomyces ossiformis</name>
    <dbReference type="NCBI Taxonomy" id="679940"/>
    <lineage>
        <taxon>Eukaryota</taxon>
        <taxon>Fungi</taxon>
        <taxon>Fungi incertae sedis</taxon>
        <taxon>Mucoromycota</taxon>
        <taxon>Mucoromycotina</taxon>
        <taxon>Mucoromycetes</taxon>
        <taxon>Mucorales</taxon>
        <taxon>Mucorineae</taxon>
        <taxon>Mucoraceae</taxon>
        <taxon>Apophysomyces</taxon>
    </lineage>
</organism>
<keyword evidence="4" id="KW-0804">Transcription</keyword>
<evidence type="ECO:0000256" key="3">
    <source>
        <dbReference type="ARBA" id="ARBA00022478"/>
    </source>
</evidence>
<dbReference type="InterPro" id="IPR009668">
    <property type="entry name" value="RNA_pol-assoc_fac_A49-like"/>
</dbReference>
<keyword evidence="3 7" id="KW-0240">DNA-directed RNA polymerase</keyword>
<dbReference type="OrthoDB" id="532500at2759"/>
<evidence type="ECO:0000313" key="7">
    <source>
        <dbReference type="EMBL" id="KAF7727977.1"/>
    </source>
</evidence>
<dbReference type="AlphaFoldDB" id="A0A8H7BYI3"/>
<dbReference type="GO" id="GO:0000428">
    <property type="term" value="C:DNA-directed RNA polymerase complex"/>
    <property type="evidence" value="ECO:0007669"/>
    <property type="project" value="UniProtKB-KW"/>
</dbReference>
<dbReference type="GO" id="GO:0005730">
    <property type="term" value="C:nucleolus"/>
    <property type="evidence" value="ECO:0007669"/>
    <property type="project" value="UniProtKB-SubCell"/>
</dbReference>
<comment type="subcellular location">
    <subcellularLocation>
        <location evidence="1">Nucleus</location>
        <location evidence="1">Nucleolus</location>
    </subcellularLocation>
</comment>
<dbReference type="Proteomes" id="UP000605846">
    <property type="component" value="Unassembled WGS sequence"/>
</dbReference>
<keyword evidence="5" id="KW-0539">Nucleus</keyword>
<proteinExistence type="inferred from homology"/>
<gene>
    <name evidence="7" type="primary">RPA49</name>
    <name evidence="7" type="ORF">EC973_006865</name>
</gene>
<dbReference type="GO" id="GO:0003677">
    <property type="term" value="F:DNA binding"/>
    <property type="evidence" value="ECO:0007669"/>
    <property type="project" value="InterPro"/>
</dbReference>
<evidence type="ECO:0000256" key="6">
    <source>
        <dbReference type="SAM" id="MobiDB-lite"/>
    </source>
</evidence>
<feature type="region of interest" description="Disordered" evidence="6">
    <location>
        <begin position="46"/>
        <end position="67"/>
    </location>
</feature>
<accession>A0A8H7BYI3</accession>
<evidence type="ECO:0000256" key="5">
    <source>
        <dbReference type="ARBA" id="ARBA00023242"/>
    </source>
</evidence>
<comment type="caution">
    <text evidence="7">The sequence shown here is derived from an EMBL/GenBank/DDBJ whole genome shotgun (WGS) entry which is preliminary data.</text>
</comment>
<name>A0A8H7BYI3_9FUNG</name>